<evidence type="ECO:0000256" key="3">
    <source>
        <dbReference type="ARBA" id="ARBA00023065"/>
    </source>
</evidence>
<name>A0AAE1PWX5_9EUCA</name>
<dbReference type="Proteomes" id="UP001292094">
    <property type="component" value="Unassembled WGS sequence"/>
</dbReference>
<evidence type="ECO:0000256" key="1">
    <source>
        <dbReference type="ARBA" id="ARBA00005901"/>
    </source>
</evidence>
<evidence type="ECO:0000313" key="4">
    <source>
        <dbReference type="EMBL" id="KAK4314577.1"/>
    </source>
</evidence>
<comment type="similarity">
    <text evidence="1">Belongs to the V-ATPase E subunit family.</text>
</comment>
<dbReference type="GO" id="GO:0046961">
    <property type="term" value="F:proton-transporting ATPase activity, rotational mechanism"/>
    <property type="evidence" value="ECO:0007669"/>
    <property type="project" value="InterPro"/>
</dbReference>
<protein>
    <submittedName>
        <fullName evidence="4">Uncharacterized protein</fullName>
    </submittedName>
</protein>
<dbReference type="Pfam" id="PF01991">
    <property type="entry name" value="vATP-synt_E"/>
    <property type="match status" value="1"/>
</dbReference>
<evidence type="ECO:0000256" key="2">
    <source>
        <dbReference type="ARBA" id="ARBA00022448"/>
    </source>
</evidence>
<dbReference type="SUPFAM" id="SSF160527">
    <property type="entry name" value="V-type ATPase subunit E-like"/>
    <property type="match status" value="1"/>
</dbReference>
<keyword evidence="5" id="KW-1185">Reference proteome</keyword>
<reference evidence="4" key="1">
    <citation type="submission" date="2023-11" db="EMBL/GenBank/DDBJ databases">
        <title>Genome assemblies of two species of porcelain crab, Petrolisthes cinctipes and Petrolisthes manimaculis (Anomura: Porcellanidae).</title>
        <authorList>
            <person name="Angst P."/>
        </authorList>
    </citation>
    <scope>NUCLEOTIDE SEQUENCE</scope>
    <source>
        <strain evidence="4">PB745_02</strain>
        <tissue evidence="4">Gill</tissue>
    </source>
</reference>
<comment type="caution">
    <text evidence="4">The sequence shown here is derived from an EMBL/GenBank/DDBJ whole genome shotgun (WGS) entry which is preliminary data.</text>
</comment>
<dbReference type="InterPro" id="IPR002842">
    <property type="entry name" value="ATPase_V1_Esu"/>
</dbReference>
<accession>A0AAE1PWX5</accession>
<keyword evidence="2" id="KW-0813">Transport</keyword>
<gene>
    <name evidence="4" type="ORF">Pmani_014139</name>
</gene>
<sequence length="142" mass="16889">MKYHAKAVITSLKHKSNMDLHRVKDNHWKSQILESYQRLNNRMATYPEAYKRYLELLTTQMLCQLLEEYLLVYCRREDTGIMKEVLPSAVATYKHLTGRKCKLEIATRQHLPSDTRGVLLTRPDKNLYIKSTIKKRLYLLVY</sequence>
<dbReference type="Gene3D" id="3.30.2320.30">
    <property type="entry name" value="ATP synthase, E subunit, C-terminal"/>
    <property type="match status" value="1"/>
</dbReference>
<evidence type="ECO:0000313" key="5">
    <source>
        <dbReference type="Proteomes" id="UP001292094"/>
    </source>
</evidence>
<proteinExistence type="inferred from homology"/>
<dbReference type="EMBL" id="JAWZYT010001211">
    <property type="protein sequence ID" value="KAK4314577.1"/>
    <property type="molecule type" value="Genomic_DNA"/>
</dbReference>
<keyword evidence="3" id="KW-0406">Ion transport</keyword>
<dbReference type="InterPro" id="IPR038495">
    <property type="entry name" value="ATPase_E_C"/>
</dbReference>
<dbReference type="GO" id="GO:0033178">
    <property type="term" value="C:proton-transporting two-sector ATPase complex, catalytic domain"/>
    <property type="evidence" value="ECO:0007669"/>
    <property type="project" value="InterPro"/>
</dbReference>
<dbReference type="PANTHER" id="PTHR45715">
    <property type="entry name" value="ATPASE H+-TRANSPORTING V1 SUBUNIT E1A-RELATED"/>
    <property type="match status" value="1"/>
</dbReference>
<organism evidence="4 5">
    <name type="scientific">Petrolisthes manimaculis</name>
    <dbReference type="NCBI Taxonomy" id="1843537"/>
    <lineage>
        <taxon>Eukaryota</taxon>
        <taxon>Metazoa</taxon>
        <taxon>Ecdysozoa</taxon>
        <taxon>Arthropoda</taxon>
        <taxon>Crustacea</taxon>
        <taxon>Multicrustacea</taxon>
        <taxon>Malacostraca</taxon>
        <taxon>Eumalacostraca</taxon>
        <taxon>Eucarida</taxon>
        <taxon>Decapoda</taxon>
        <taxon>Pleocyemata</taxon>
        <taxon>Anomura</taxon>
        <taxon>Galatheoidea</taxon>
        <taxon>Porcellanidae</taxon>
        <taxon>Petrolisthes</taxon>
    </lineage>
</organism>
<dbReference type="AlphaFoldDB" id="A0AAE1PWX5"/>